<feature type="compositionally biased region" description="Polar residues" evidence="1">
    <location>
        <begin position="207"/>
        <end position="217"/>
    </location>
</feature>
<accession>N1QK77</accession>
<dbReference type="InterPro" id="IPR011989">
    <property type="entry name" value="ARM-like"/>
</dbReference>
<sequence length="1013" mass="110168">MAAMSALAHARRRKQATYGKASRNSSAWNITGFADDEDELASAASVVAQPAVEVRPTDTQRVGKRISEPRRPPKHVESRSMKQDMWDVPSSDDDVGNSIMRRSPPKPVGRRKIDSVVEEDVPLAPWEQKRTLRTGTALAEPAGANKIATEMQIRAKTGPQAQQGKEVLPSAESVSPEKLVSPGTGSAADRLKARRQLLDRSAASVASEMQKSSPTTQKRLEHGSSDSNPTPRKRHRQAKEATEDGGDVVMLDVPGCSLSSVQAATKVLPMASSIAGEDASLKSRAASRQQVQRNPRRGKLSNVSRVSPQTMVSAPARLTEMLVDDTDATPDYSHSPSTFTSRPSTPQKHSGSTGTSSPETARKITSTPKQDHLWSQLLSEDSAVGSPSVLPLDGLTLHADRRTGVKRTAATRILTKSSSDIGPTRERPKLVDRLKASAPSSDSDRSGSEQDESDAEDVDMSSDEPAAHESGHCQSQSYSQSTAFVESVPRITYSRVRSYLPEDSFEDGLMLSIPSAPKAAAAPSISRKMTSSNSASQQSIYDLPDSDDEDTNGRLRTVHELRAAGSNQRFMDETSGLLDDIAVHAMSARGRRRSALVELTKKLMASKAFVEKFFRQGFEQKLLAELAAPADEIADFVLAVALVSLLTEECPEHAAKSMKERHATAWLAQRLMNDSCMAKRAKDRKNNMSKAAQATFIEFVDIACAHDTFWGDLRPTAITTRTVVLKALDSLVGKLRRSGDRSELLGREEVRAILFSEHELDLLMGREEDLPTDMCLSVSTLENLATLSDGNSWPPDVVQQLGKLLISPMLASEKLRHLRFLALRLCSNLTSDNVRSCRQLTKLTVVHSLLECVSRGLRGLGSSMEAIDLDVLVLEMGVTINVAEQVESARASAASRETAPILVQLVTAFNAGQKRLLEAETEEGAAANVAYAYLAVVLAILCRNREAKVVIAGQLPGQKLHTLIEVVEEFIRHQSRVDKLAFGGEEGGEVWTAFTEKLKGILERLKTAAEQDD</sequence>
<feature type="region of interest" description="Disordered" evidence="1">
    <location>
        <begin position="276"/>
        <end position="313"/>
    </location>
</feature>
<organism evidence="3 4">
    <name type="scientific">Sphaerulina musiva (strain SO2202)</name>
    <name type="common">Poplar stem canker fungus</name>
    <name type="synonym">Septoria musiva</name>
    <dbReference type="NCBI Taxonomy" id="692275"/>
    <lineage>
        <taxon>Eukaryota</taxon>
        <taxon>Fungi</taxon>
        <taxon>Dikarya</taxon>
        <taxon>Ascomycota</taxon>
        <taxon>Pezizomycotina</taxon>
        <taxon>Dothideomycetes</taxon>
        <taxon>Dothideomycetidae</taxon>
        <taxon>Mycosphaerellales</taxon>
        <taxon>Mycosphaerellaceae</taxon>
        <taxon>Sphaerulina</taxon>
    </lineage>
</organism>
<evidence type="ECO:0000313" key="3">
    <source>
        <dbReference type="EMBL" id="EMF12225.1"/>
    </source>
</evidence>
<dbReference type="eggNOG" id="ENOG502SFJA">
    <property type="taxonomic scope" value="Eukaryota"/>
</dbReference>
<dbReference type="Pfam" id="PF07814">
    <property type="entry name" value="WAPL"/>
    <property type="match status" value="1"/>
</dbReference>
<dbReference type="Gene3D" id="1.25.10.10">
    <property type="entry name" value="Leucine-rich Repeat Variant"/>
    <property type="match status" value="2"/>
</dbReference>
<dbReference type="STRING" id="692275.N1QK77"/>
<feature type="domain" description="Wings apart-like protein C-terminal" evidence="2">
    <location>
        <begin position="555"/>
        <end position="888"/>
    </location>
</feature>
<dbReference type="RefSeq" id="XP_016760346.1">
    <property type="nucleotide sequence ID" value="XM_016909021.1"/>
</dbReference>
<name>N1QK77_SPHMS</name>
<reference evidence="3 4" key="1">
    <citation type="journal article" date="2012" name="PLoS Pathog.">
        <title>Diverse lifestyles and strategies of plant pathogenesis encoded in the genomes of eighteen Dothideomycetes fungi.</title>
        <authorList>
            <person name="Ohm R.A."/>
            <person name="Feau N."/>
            <person name="Henrissat B."/>
            <person name="Schoch C.L."/>
            <person name="Horwitz B.A."/>
            <person name="Barry K.W."/>
            <person name="Condon B.J."/>
            <person name="Copeland A.C."/>
            <person name="Dhillon B."/>
            <person name="Glaser F."/>
            <person name="Hesse C.N."/>
            <person name="Kosti I."/>
            <person name="LaButti K."/>
            <person name="Lindquist E.A."/>
            <person name="Lucas S."/>
            <person name="Salamov A.A."/>
            <person name="Bradshaw R.E."/>
            <person name="Ciuffetti L."/>
            <person name="Hamelin R.C."/>
            <person name="Kema G.H.J."/>
            <person name="Lawrence C."/>
            <person name="Scott J.A."/>
            <person name="Spatafora J.W."/>
            <person name="Turgeon B.G."/>
            <person name="de Wit P.J.G.M."/>
            <person name="Zhong S."/>
            <person name="Goodwin S.B."/>
            <person name="Grigoriev I.V."/>
        </authorList>
    </citation>
    <scope>NUCLEOTIDE SEQUENCE [LARGE SCALE GENOMIC DNA]</scope>
    <source>
        <strain evidence="3 4">SO2202</strain>
    </source>
</reference>
<feature type="compositionally biased region" description="Polar residues" evidence="1">
    <location>
        <begin position="527"/>
        <end position="540"/>
    </location>
</feature>
<dbReference type="Proteomes" id="UP000016931">
    <property type="component" value="Unassembled WGS sequence"/>
</dbReference>
<proteinExistence type="predicted"/>
<dbReference type="EMBL" id="KB456265">
    <property type="protein sequence ID" value="EMF12225.1"/>
    <property type="molecule type" value="Genomic_DNA"/>
</dbReference>
<evidence type="ECO:0000313" key="4">
    <source>
        <dbReference type="Proteomes" id="UP000016931"/>
    </source>
</evidence>
<dbReference type="AlphaFoldDB" id="N1QK77"/>
<keyword evidence="4" id="KW-1185">Reference proteome</keyword>
<feature type="compositionally biased region" description="Polar residues" evidence="1">
    <location>
        <begin position="472"/>
        <end position="481"/>
    </location>
</feature>
<dbReference type="OrthoDB" id="78088at2759"/>
<feature type="region of interest" description="Disordered" evidence="1">
    <location>
        <begin position="326"/>
        <end position="371"/>
    </location>
</feature>
<feature type="compositionally biased region" description="Basic and acidic residues" evidence="1">
    <location>
        <begin position="423"/>
        <end position="435"/>
    </location>
</feature>
<feature type="compositionally biased region" description="Low complexity" evidence="1">
    <location>
        <begin position="333"/>
        <end position="346"/>
    </location>
</feature>
<feature type="compositionally biased region" description="Polar residues" evidence="1">
    <location>
        <begin position="347"/>
        <end position="368"/>
    </location>
</feature>
<protein>
    <recommendedName>
        <fullName evidence="2">Wings apart-like protein C-terminal domain-containing protein</fullName>
    </recommendedName>
</protein>
<dbReference type="InterPro" id="IPR022771">
    <property type="entry name" value="WAPL_C"/>
</dbReference>
<feature type="compositionally biased region" description="Polar residues" evidence="1">
    <location>
        <begin position="301"/>
        <end position="312"/>
    </location>
</feature>
<feature type="region of interest" description="Disordered" evidence="1">
    <location>
        <begin position="524"/>
        <end position="552"/>
    </location>
</feature>
<feature type="region of interest" description="Disordered" evidence="1">
    <location>
        <begin position="132"/>
        <end position="250"/>
    </location>
</feature>
<dbReference type="GeneID" id="27906158"/>
<evidence type="ECO:0000259" key="2">
    <source>
        <dbReference type="Pfam" id="PF07814"/>
    </source>
</evidence>
<dbReference type="HOGENOM" id="CLU_302110_0_0_1"/>
<feature type="region of interest" description="Disordered" evidence="1">
    <location>
        <begin position="52"/>
        <end position="114"/>
    </location>
</feature>
<evidence type="ECO:0000256" key="1">
    <source>
        <dbReference type="SAM" id="MobiDB-lite"/>
    </source>
</evidence>
<feature type="region of interest" description="Disordered" evidence="1">
    <location>
        <begin position="408"/>
        <end position="481"/>
    </location>
</feature>
<feature type="compositionally biased region" description="Basic and acidic residues" evidence="1">
    <location>
        <begin position="65"/>
        <end position="85"/>
    </location>
</feature>
<feature type="compositionally biased region" description="Acidic residues" evidence="1">
    <location>
        <begin position="449"/>
        <end position="462"/>
    </location>
</feature>
<gene>
    <name evidence="3" type="ORF">SEPMUDRAFT_46918</name>
</gene>
<feature type="region of interest" description="Disordered" evidence="1">
    <location>
        <begin position="1"/>
        <end position="25"/>
    </location>
</feature>